<proteinExistence type="predicted"/>
<gene>
    <name evidence="1" type="ORF">BDR25DRAFT_339469</name>
</gene>
<sequence>MPPTLTHECTRVPVTALATHGPLLFAAEGPYLRLYTGQNPRHISTEQIFKNQTIHGISVFPKTQHHVILIFWGGFVVRALEIEFSINDSDIGVAVERQQLSFLARAADWILDIAIGSFKLPDSSEPVEAVCAAITAHNTLLELIVKRIDDTQDENEPTKRTPLSLHISDLRSSSRSILYSAHLLWESYEHILAAAGTAFGEIIVWSWTREVNNESYSCIHRIFLGHEGSIFGVHISHDLHLPGEKEPQRLLASCSDDRTIRVWDISDISRSVLGSNDGIEVQRTRHTGFSNTAFDSDTSGPTCLATGWGHLSRVWTIRFLDLPELDGTYMISAGEDATVRLWKLVQKRAGSPSEANVSQFGLRQFSTFAFHNGKNIWATTIFRHSSGLLNLISGAADSHMAACLLLPLSRGPFSSLGPRLSECSVQDIVSLGQPSTDDVMPLQKLPTHKSSKVADFIRSYAFIDRSSFILTTNSGKVYLETLASALDSSRNEVVVGSKLIDYREDMLGYSICTAEPSRPVGFKVDKTSPGLAFVAGSRGTIYAYQQDSFKLTKICTVQGKVGSMFTKRINGDLGSIHLVLLVTLVGQKVARLFFVDYREKKKPTVSRTMNVPLSELLTGFVITSMAYVDTLRKTSYLLLGFRRGSVAAYSVPIANCEERQASMIRIIDKAHGKETVTAMMFMASQPEFLITVPSHGHLYSVGRDGCLAIHYVDFNTNSVTLVHNLAVPVGPNLEGIYYDMGSLMVYGFSSTKFVLYNTTDEEERMSVETGGAHRSWSYQHQVLAGTSTLVWTRASNMHVCIQNRPIHQTIRSGGHGREIKTVAISKADVDGTSRQVIATGAEDTDIKIFDYVDGDINYLRTLRKHTTGIQHLQWSGDGKYLFSSGGCEEFYVWRVRILPRAMTVDLLAVCESICEPESEHSDLRIMSFDVRRESKKGGNEETVFVIAMVFSDSTIKVYSHSPTAAVKWHLLAKGVYFTSCLTQCIFLSSTSIMTAGTDGHAVLWPLPSSILRPHTSDPQPPQPLAWKDPAKIHQNTSKALASASLGQNTTLVVSGGDDCSLSFLLTSPSSTDLDYTYNHPPIIVLRAHASAVTACAILQHHKQFFVVTCGNDQCVRLWEVVPNPPQAGDALEIKRIQKITTSVADVSSMDVLWQEGGEARVLICGVGVEIIRIDWDVSLT</sequence>
<keyword evidence="2" id="KW-1185">Reference proteome</keyword>
<protein>
    <submittedName>
        <fullName evidence="1">WD40 repeat-like protein</fullName>
    </submittedName>
</protein>
<comment type="caution">
    <text evidence="1">The sequence shown here is derived from an EMBL/GenBank/DDBJ whole genome shotgun (WGS) entry which is preliminary data.</text>
</comment>
<dbReference type="Proteomes" id="UP000799755">
    <property type="component" value="Unassembled WGS sequence"/>
</dbReference>
<evidence type="ECO:0000313" key="2">
    <source>
        <dbReference type="Proteomes" id="UP000799755"/>
    </source>
</evidence>
<reference evidence="1" key="1">
    <citation type="journal article" date="2020" name="Stud. Mycol.">
        <title>101 Dothideomycetes genomes: a test case for predicting lifestyles and emergence of pathogens.</title>
        <authorList>
            <person name="Haridas S."/>
            <person name="Albert R."/>
            <person name="Binder M."/>
            <person name="Bloem J."/>
            <person name="Labutti K."/>
            <person name="Salamov A."/>
            <person name="Andreopoulos B."/>
            <person name="Baker S."/>
            <person name="Barry K."/>
            <person name="Bills G."/>
            <person name="Bluhm B."/>
            <person name="Cannon C."/>
            <person name="Castanera R."/>
            <person name="Culley D."/>
            <person name="Daum C."/>
            <person name="Ezra D."/>
            <person name="Gonzalez J."/>
            <person name="Henrissat B."/>
            <person name="Kuo A."/>
            <person name="Liang C."/>
            <person name="Lipzen A."/>
            <person name="Lutzoni F."/>
            <person name="Magnuson J."/>
            <person name="Mondo S."/>
            <person name="Nolan M."/>
            <person name="Ohm R."/>
            <person name="Pangilinan J."/>
            <person name="Park H.-J."/>
            <person name="Ramirez L."/>
            <person name="Alfaro M."/>
            <person name="Sun H."/>
            <person name="Tritt A."/>
            <person name="Yoshinaga Y."/>
            <person name="Zwiers L.-H."/>
            <person name="Turgeon B."/>
            <person name="Goodwin S."/>
            <person name="Spatafora J."/>
            <person name="Crous P."/>
            <person name="Grigoriev I."/>
        </authorList>
    </citation>
    <scope>NUCLEOTIDE SEQUENCE</scope>
    <source>
        <strain evidence="1">ATCC 200398</strain>
    </source>
</reference>
<evidence type="ECO:0000313" key="1">
    <source>
        <dbReference type="EMBL" id="KAF2476463.1"/>
    </source>
</evidence>
<name>A0ACB6RAW3_9PLEO</name>
<dbReference type="EMBL" id="MU003494">
    <property type="protein sequence ID" value="KAF2476463.1"/>
    <property type="molecule type" value="Genomic_DNA"/>
</dbReference>
<accession>A0ACB6RAW3</accession>
<organism evidence="1 2">
    <name type="scientific">Lindgomyces ingoldianus</name>
    <dbReference type="NCBI Taxonomy" id="673940"/>
    <lineage>
        <taxon>Eukaryota</taxon>
        <taxon>Fungi</taxon>
        <taxon>Dikarya</taxon>
        <taxon>Ascomycota</taxon>
        <taxon>Pezizomycotina</taxon>
        <taxon>Dothideomycetes</taxon>
        <taxon>Pleosporomycetidae</taxon>
        <taxon>Pleosporales</taxon>
        <taxon>Lindgomycetaceae</taxon>
        <taxon>Lindgomyces</taxon>
    </lineage>
</organism>